<dbReference type="RefSeq" id="WP_377700784.1">
    <property type="nucleotide sequence ID" value="NZ_CADIKF010000025.1"/>
</dbReference>
<protein>
    <submittedName>
        <fullName evidence="8">Fe(3+) dicitrate transport ATP-binding protein FecE</fullName>
    </submittedName>
</protein>
<evidence type="ECO:0000256" key="3">
    <source>
        <dbReference type="ARBA" id="ARBA00022475"/>
    </source>
</evidence>
<sequence>MTSLLIDGLNWSPPQVERRRDDADLLREIVLHARSGEFVGLIGPNGSGKTSLLRCAFRYARPRLGTVTLDADDVWSHRARWAAQRIAVLLQDAPDDFGLSVAEVVAMGRTPHKRLLEGATPGDAAQVDRALRDVELEPARDRLFASLSGGEKQRALLARALVQQPQVLMLDEPTNHLDPRHQIEILGLVKRQRITTIAAIHDLNLAAAFCDRIYVIAAGEIAGCGTPDEVLTEHMLKTVYGVNALVDKHPVSSRPRITLIAGDGATLS</sequence>
<dbReference type="PROSITE" id="PS00211">
    <property type="entry name" value="ABC_TRANSPORTER_1"/>
    <property type="match status" value="1"/>
</dbReference>
<evidence type="ECO:0000313" key="9">
    <source>
        <dbReference type="Proteomes" id="UP000494329"/>
    </source>
</evidence>
<accession>A0A6J5E368</accession>
<organism evidence="8 9">
    <name type="scientific">Paraburkholderia solisilvae</name>
    <dbReference type="NCBI Taxonomy" id="624376"/>
    <lineage>
        <taxon>Bacteria</taxon>
        <taxon>Pseudomonadati</taxon>
        <taxon>Pseudomonadota</taxon>
        <taxon>Betaproteobacteria</taxon>
        <taxon>Burkholderiales</taxon>
        <taxon>Burkholderiaceae</taxon>
        <taxon>Paraburkholderia</taxon>
    </lineage>
</organism>
<keyword evidence="3" id="KW-1003">Cell membrane</keyword>
<keyword evidence="4" id="KW-0472">Membrane</keyword>
<dbReference type="AlphaFoldDB" id="A0A6J5E368"/>
<evidence type="ECO:0000259" key="7">
    <source>
        <dbReference type="PROSITE" id="PS50893"/>
    </source>
</evidence>
<dbReference type="InterPro" id="IPR017871">
    <property type="entry name" value="ABC_transporter-like_CS"/>
</dbReference>
<dbReference type="Gene3D" id="3.40.50.300">
    <property type="entry name" value="P-loop containing nucleotide triphosphate hydrolases"/>
    <property type="match status" value="1"/>
</dbReference>
<dbReference type="InterPro" id="IPR003593">
    <property type="entry name" value="AAA+_ATPase"/>
</dbReference>
<evidence type="ECO:0000256" key="5">
    <source>
        <dbReference type="ARBA" id="ARBA00022741"/>
    </source>
</evidence>
<dbReference type="PANTHER" id="PTHR42794:SF2">
    <property type="entry name" value="ABC TRANSPORTER ATP-BINDING PROTEIN"/>
    <property type="match status" value="1"/>
</dbReference>
<keyword evidence="6 8" id="KW-0067">ATP-binding</keyword>
<dbReference type="Proteomes" id="UP000494329">
    <property type="component" value="Unassembled WGS sequence"/>
</dbReference>
<keyword evidence="2" id="KW-0813">Transport</keyword>
<gene>
    <name evidence="8" type="primary">fecE</name>
    <name evidence="8" type="ORF">LMG29739_03385</name>
</gene>
<dbReference type="Pfam" id="PF00005">
    <property type="entry name" value="ABC_tran"/>
    <property type="match status" value="1"/>
</dbReference>
<dbReference type="CDD" id="cd03214">
    <property type="entry name" value="ABC_Iron-Siderophores_B12_Hemin"/>
    <property type="match status" value="1"/>
</dbReference>
<dbReference type="SMART" id="SM00382">
    <property type="entry name" value="AAA"/>
    <property type="match status" value="1"/>
</dbReference>
<proteinExistence type="inferred from homology"/>
<reference evidence="8 9" key="1">
    <citation type="submission" date="2020-04" db="EMBL/GenBank/DDBJ databases">
        <authorList>
            <person name="De Canck E."/>
        </authorList>
    </citation>
    <scope>NUCLEOTIDE SEQUENCE [LARGE SCALE GENOMIC DNA]</scope>
    <source>
        <strain evidence="8 9">LMG 29739</strain>
    </source>
</reference>
<dbReference type="InterPro" id="IPR003439">
    <property type="entry name" value="ABC_transporter-like_ATP-bd"/>
</dbReference>
<dbReference type="EMBL" id="CADIKF010000025">
    <property type="protein sequence ID" value="CAB3760427.1"/>
    <property type="molecule type" value="Genomic_DNA"/>
</dbReference>
<dbReference type="GO" id="GO:0005524">
    <property type="term" value="F:ATP binding"/>
    <property type="evidence" value="ECO:0007669"/>
    <property type="project" value="UniProtKB-KW"/>
</dbReference>
<dbReference type="PANTHER" id="PTHR42794">
    <property type="entry name" value="HEMIN IMPORT ATP-BINDING PROTEIN HMUV"/>
    <property type="match status" value="1"/>
</dbReference>
<feature type="domain" description="ABC transporter" evidence="7">
    <location>
        <begin position="4"/>
        <end position="243"/>
    </location>
</feature>
<name>A0A6J5E368_9BURK</name>
<dbReference type="PROSITE" id="PS50893">
    <property type="entry name" value="ABC_TRANSPORTER_2"/>
    <property type="match status" value="1"/>
</dbReference>
<evidence type="ECO:0000313" key="8">
    <source>
        <dbReference type="EMBL" id="CAB3760427.1"/>
    </source>
</evidence>
<dbReference type="FunFam" id="3.40.50.300:FF:000134">
    <property type="entry name" value="Iron-enterobactin ABC transporter ATP-binding protein"/>
    <property type="match status" value="1"/>
</dbReference>
<keyword evidence="4" id="KW-0997">Cell inner membrane</keyword>
<evidence type="ECO:0000256" key="4">
    <source>
        <dbReference type="ARBA" id="ARBA00022519"/>
    </source>
</evidence>
<dbReference type="GO" id="GO:0016887">
    <property type="term" value="F:ATP hydrolysis activity"/>
    <property type="evidence" value="ECO:0007669"/>
    <property type="project" value="InterPro"/>
</dbReference>
<evidence type="ECO:0000256" key="1">
    <source>
        <dbReference type="ARBA" id="ARBA00005417"/>
    </source>
</evidence>
<comment type="similarity">
    <text evidence="1">Belongs to the ABC transporter superfamily.</text>
</comment>
<dbReference type="InterPro" id="IPR027417">
    <property type="entry name" value="P-loop_NTPase"/>
</dbReference>
<dbReference type="SUPFAM" id="SSF52540">
    <property type="entry name" value="P-loop containing nucleoside triphosphate hydrolases"/>
    <property type="match status" value="1"/>
</dbReference>
<keyword evidence="9" id="KW-1185">Reference proteome</keyword>
<keyword evidence="5" id="KW-0547">Nucleotide-binding</keyword>
<evidence type="ECO:0000256" key="2">
    <source>
        <dbReference type="ARBA" id="ARBA00022448"/>
    </source>
</evidence>
<evidence type="ECO:0000256" key="6">
    <source>
        <dbReference type="ARBA" id="ARBA00022840"/>
    </source>
</evidence>